<dbReference type="EMBL" id="BAAAQY010000002">
    <property type="protein sequence ID" value="GAA2227183.1"/>
    <property type="molecule type" value="Genomic_DNA"/>
</dbReference>
<evidence type="ECO:0000313" key="3">
    <source>
        <dbReference type="Proteomes" id="UP001500929"/>
    </source>
</evidence>
<accession>A0ABN3DC46</accession>
<protein>
    <recommendedName>
        <fullName evidence="1">DUF1989 domain-containing protein</fullName>
    </recommendedName>
</protein>
<evidence type="ECO:0000259" key="1">
    <source>
        <dbReference type="Pfam" id="PF09347"/>
    </source>
</evidence>
<organism evidence="2 3">
    <name type="scientific">Herbiconiux moechotypicola</name>
    <dbReference type="NCBI Taxonomy" id="637393"/>
    <lineage>
        <taxon>Bacteria</taxon>
        <taxon>Bacillati</taxon>
        <taxon>Actinomycetota</taxon>
        <taxon>Actinomycetes</taxon>
        <taxon>Micrococcales</taxon>
        <taxon>Microbacteriaceae</taxon>
        <taxon>Herbiconiux</taxon>
    </lineage>
</organism>
<keyword evidence="3" id="KW-1185">Reference proteome</keyword>
<feature type="domain" description="DUF1989" evidence="1">
    <location>
        <begin position="86"/>
        <end position="248"/>
    </location>
</feature>
<dbReference type="Proteomes" id="UP001500929">
    <property type="component" value="Unassembled WGS sequence"/>
</dbReference>
<reference evidence="2 3" key="1">
    <citation type="journal article" date="2019" name="Int. J. Syst. Evol. Microbiol.">
        <title>The Global Catalogue of Microorganisms (GCM) 10K type strain sequencing project: providing services to taxonomists for standard genome sequencing and annotation.</title>
        <authorList>
            <consortium name="The Broad Institute Genomics Platform"/>
            <consortium name="The Broad Institute Genome Sequencing Center for Infectious Disease"/>
            <person name="Wu L."/>
            <person name="Ma J."/>
        </authorList>
    </citation>
    <scope>NUCLEOTIDE SEQUENCE [LARGE SCALE GENOMIC DNA]</scope>
    <source>
        <strain evidence="2 3">JCM 16117</strain>
    </source>
</reference>
<dbReference type="InterPro" id="IPR018959">
    <property type="entry name" value="DUF1989"/>
</dbReference>
<gene>
    <name evidence="2" type="ORF">GCM10009851_09140</name>
</gene>
<proteinExistence type="predicted"/>
<dbReference type="Pfam" id="PF09347">
    <property type="entry name" value="DUF1989"/>
    <property type="match status" value="1"/>
</dbReference>
<evidence type="ECO:0000313" key="2">
    <source>
        <dbReference type="EMBL" id="GAA2227183.1"/>
    </source>
</evidence>
<comment type="caution">
    <text evidence="2">The sequence shown here is derived from an EMBL/GenBank/DDBJ whole genome shotgun (WGS) entry which is preliminary data.</text>
</comment>
<sequence length="372" mass="40805">MTDTLLSPRILELRLNQQQRALLSRSVAAGEAATLDALVERALAESLAGEFARFPVPASSARPEDWRSRIRHSVGAERELLEEIVLQPGTGKALEVPAGELVRIEQIDGAQCVDFNCFNLHDYREAFHTGRTRTLHGINPGAGDFLWSAPPRERAMMAIVADTAHCNDVVFPRCSANLYESVYGFGVHTNCADIQAEAQREYGLTPDDVHDSFNLFMATVVDDGMPAIRRQASVPGDHVELLALMDVLAVPNVCGADVMPTSNYAIRPVLVQRWRASAADLEAVPPLVAYDTQRTVAQFAQPRIRSERALRRDPSYVPAFANAPIAYEGVAVSLSAAGASALEELWRRELYSDAGEALRDVVFSWWAASHRG</sequence>
<dbReference type="PANTHER" id="PTHR31527">
    <property type="entry name" value="RE64534P"/>
    <property type="match status" value="1"/>
</dbReference>
<dbReference type="PANTHER" id="PTHR31527:SF0">
    <property type="entry name" value="RE64534P"/>
    <property type="match status" value="1"/>
</dbReference>
<name>A0ABN3DC46_9MICO</name>
<dbReference type="RefSeq" id="WP_259478153.1">
    <property type="nucleotide sequence ID" value="NZ_BAAAQY010000002.1"/>
</dbReference>